<keyword evidence="1" id="KW-0732">Signal</keyword>
<feature type="signal peptide" evidence="1">
    <location>
        <begin position="1"/>
        <end position="24"/>
    </location>
</feature>
<reference evidence="2 3" key="1">
    <citation type="submission" date="2019-02" db="EMBL/GenBank/DDBJ databases">
        <title>Deep-cultivation of Planctomycetes and their phenomic and genomic characterization uncovers novel biology.</title>
        <authorList>
            <person name="Wiegand S."/>
            <person name="Jogler M."/>
            <person name="Boedeker C."/>
            <person name="Pinto D."/>
            <person name="Vollmers J."/>
            <person name="Rivas-Marin E."/>
            <person name="Kohn T."/>
            <person name="Peeters S.H."/>
            <person name="Heuer A."/>
            <person name="Rast P."/>
            <person name="Oberbeckmann S."/>
            <person name="Bunk B."/>
            <person name="Jeske O."/>
            <person name="Meyerdierks A."/>
            <person name="Storesund J.E."/>
            <person name="Kallscheuer N."/>
            <person name="Luecker S."/>
            <person name="Lage O.M."/>
            <person name="Pohl T."/>
            <person name="Merkel B.J."/>
            <person name="Hornburger P."/>
            <person name="Mueller R.-W."/>
            <person name="Bruemmer F."/>
            <person name="Labrenz M."/>
            <person name="Spormann A.M."/>
            <person name="Op den Camp H."/>
            <person name="Overmann J."/>
            <person name="Amann R."/>
            <person name="Jetten M.S.M."/>
            <person name="Mascher T."/>
            <person name="Medema M.H."/>
            <person name="Devos D.P."/>
            <person name="Kaster A.-K."/>
            <person name="Ovreas L."/>
            <person name="Rohde M."/>
            <person name="Galperin M.Y."/>
            <person name="Jogler C."/>
        </authorList>
    </citation>
    <scope>NUCLEOTIDE SEQUENCE [LARGE SCALE GENOMIC DNA]</scope>
    <source>
        <strain evidence="2 3">Pan181</strain>
    </source>
</reference>
<evidence type="ECO:0008006" key="4">
    <source>
        <dbReference type="Google" id="ProtNLM"/>
    </source>
</evidence>
<proteinExistence type="predicted"/>
<gene>
    <name evidence="2" type="ORF">Pan181_50880</name>
</gene>
<feature type="chain" id="PRO_5021969332" description="Lipoprotein" evidence="1">
    <location>
        <begin position="25"/>
        <end position="213"/>
    </location>
</feature>
<dbReference type="AlphaFoldDB" id="A0A518AVW2"/>
<sequence precursor="true">MRQRMTLVAAITLAALTGMLTTRAGAEEAAATPIAKQAAPAEKPITLEELNRRQVIGKLGMPLGTCVEIQAQVVANPTPNKGAYDHDYLLNVTHANGKLLPQSQLIEFRSLRHADSRLVNDSFRLYEMKTGQKARSLNSEQIAELEKGYVGKVVHLAAYETGSFSGIPRNLPSEVPIWQGRGYHFRSSLIVIVDRDAEQARNTKREMMLRKGS</sequence>
<name>A0A518AVW2_9BACT</name>
<evidence type="ECO:0000313" key="3">
    <source>
        <dbReference type="Proteomes" id="UP000315750"/>
    </source>
</evidence>
<dbReference type="KEGG" id="amuc:Pan181_50880"/>
<organism evidence="2 3">
    <name type="scientific">Aeoliella mucimassa</name>
    <dbReference type="NCBI Taxonomy" id="2527972"/>
    <lineage>
        <taxon>Bacteria</taxon>
        <taxon>Pseudomonadati</taxon>
        <taxon>Planctomycetota</taxon>
        <taxon>Planctomycetia</taxon>
        <taxon>Pirellulales</taxon>
        <taxon>Lacipirellulaceae</taxon>
        <taxon>Aeoliella</taxon>
    </lineage>
</organism>
<keyword evidence="3" id="KW-1185">Reference proteome</keyword>
<dbReference type="Proteomes" id="UP000315750">
    <property type="component" value="Chromosome"/>
</dbReference>
<evidence type="ECO:0000256" key="1">
    <source>
        <dbReference type="SAM" id="SignalP"/>
    </source>
</evidence>
<protein>
    <recommendedName>
        <fullName evidence="4">Lipoprotein</fullName>
    </recommendedName>
</protein>
<dbReference type="EMBL" id="CP036278">
    <property type="protein sequence ID" value="QDU58848.1"/>
    <property type="molecule type" value="Genomic_DNA"/>
</dbReference>
<accession>A0A518AVW2</accession>
<evidence type="ECO:0000313" key="2">
    <source>
        <dbReference type="EMBL" id="QDU58848.1"/>
    </source>
</evidence>